<feature type="transmembrane region" description="Helical" evidence="7">
    <location>
        <begin position="370"/>
        <end position="392"/>
    </location>
</feature>
<feature type="transmembrane region" description="Helical" evidence="7">
    <location>
        <begin position="412"/>
        <end position="434"/>
    </location>
</feature>
<dbReference type="Pfam" id="PF07690">
    <property type="entry name" value="MFS_1"/>
    <property type="match status" value="2"/>
</dbReference>
<feature type="transmembrane region" description="Helical" evidence="7">
    <location>
        <begin position="340"/>
        <end position="358"/>
    </location>
</feature>
<dbReference type="EMBL" id="VFQC01000001">
    <property type="protein sequence ID" value="TQN31658.1"/>
    <property type="molecule type" value="Genomic_DNA"/>
</dbReference>
<feature type="transmembrane region" description="Helical" evidence="7">
    <location>
        <begin position="316"/>
        <end position="334"/>
    </location>
</feature>
<gene>
    <name evidence="9" type="ORF">FHX37_1576</name>
</gene>
<dbReference type="AlphaFoldDB" id="A0A543NIJ0"/>
<name>A0A543NIJ0_9ACTN</name>
<accession>A0A543NIJ0</accession>
<dbReference type="PROSITE" id="PS50850">
    <property type="entry name" value="MFS"/>
    <property type="match status" value="1"/>
</dbReference>
<feature type="transmembrane region" description="Helical" evidence="7">
    <location>
        <begin position="131"/>
        <end position="151"/>
    </location>
</feature>
<feature type="transmembrane region" description="Helical" evidence="7">
    <location>
        <begin position="231"/>
        <end position="253"/>
    </location>
</feature>
<dbReference type="SUPFAM" id="SSF103473">
    <property type="entry name" value="MFS general substrate transporter"/>
    <property type="match status" value="1"/>
</dbReference>
<keyword evidence="2" id="KW-0813">Transport</keyword>
<keyword evidence="4 7" id="KW-0812">Transmembrane</keyword>
<dbReference type="Gene3D" id="1.20.1720.10">
    <property type="entry name" value="Multidrug resistance protein D"/>
    <property type="match status" value="1"/>
</dbReference>
<dbReference type="InterPro" id="IPR036259">
    <property type="entry name" value="MFS_trans_sf"/>
</dbReference>
<comment type="subcellular location">
    <subcellularLocation>
        <location evidence="1">Cell membrane</location>
        <topology evidence="1">Multi-pass membrane protein</topology>
    </subcellularLocation>
</comment>
<keyword evidence="10" id="KW-1185">Reference proteome</keyword>
<feature type="transmembrane region" description="Helical" evidence="7">
    <location>
        <begin position="171"/>
        <end position="191"/>
    </location>
</feature>
<feature type="transmembrane region" description="Helical" evidence="7">
    <location>
        <begin position="285"/>
        <end position="304"/>
    </location>
</feature>
<evidence type="ECO:0000256" key="2">
    <source>
        <dbReference type="ARBA" id="ARBA00022448"/>
    </source>
</evidence>
<dbReference type="Gene3D" id="1.20.1250.20">
    <property type="entry name" value="MFS general substrate transporter like domains"/>
    <property type="match status" value="1"/>
</dbReference>
<evidence type="ECO:0000313" key="9">
    <source>
        <dbReference type="EMBL" id="TQN31658.1"/>
    </source>
</evidence>
<dbReference type="PANTHER" id="PTHR42718">
    <property type="entry name" value="MAJOR FACILITATOR SUPERFAMILY MULTIDRUG TRANSPORTER MFSC"/>
    <property type="match status" value="1"/>
</dbReference>
<evidence type="ECO:0000256" key="3">
    <source>
        <dbReference type="ARBA" id="ARBA00022475"/>
    </source>
</evidence>
<feature type="transmembrane region" description="Helical" evidence="7">
    <location>
        <begin position="503"/>
        <end position="519"/>
    </location>
</feature>
<dbReference type="GO" id="GO:0022857">
    <property type="term" value="F:transmembrane transporter activity"/>
    <property type="evidence" value="ECO:0007669"/>
    <property type="project" value="InterPro"/>
</dbReference>
<feature type="domain" description="Major facilitator superfamily (MFS) profile" evidence="8">
    <location>
        <begin position="133"/>
        <end position="549"/>
    </location>
</feature>
<evidence type="ECO:0000256" key="1">
    <source>
        <dbReference type="ARBA" id="ARBA00004651"/>
    </source>
</evidence>
<evidence type="ECO:0000313" key="10">
    <source>
        <dbReference type="Proteomes" id="UP000317422"/>
    </source>
</evidence>
<dbReference type="GO" id="GO:0005886">
    <property type="term" value="C:plasma membrane"/>
    <property type="evidence" value="ECO:0007669"/>
    <property type="project" value="UniProtKB-SubCell"/>
</dbReference>
<evidence type="ECO:0000256" key="6">
    <source>
        <dbReference type="ARBA" id="ARBA00023136"/>
    </source>
</evidence>
<evidence type="ECO:0000259" key="8">
    <source>
        <dbReference type="PROSITE" id="PS50850"/>
    </source>
</evidence>
<evidence type="ECO:0000256" key="4">
    <source>
        <dbReference type="ARBA" id="ARBA00022692"/>
    </source>
</evidence>
<feature type="transmembrane region" description="Helical" evidence="7">
    <location>
        <begin position="525"/>
        <end position="545"/>
    </location>
</feature>
<organism evidence="9 10">
    <name type="scientific">Haloactinospora alba</name>
    <dbReference type="NCBI Taxonomy" id="405555"/>
    <lineage>
        <taxon>Bacteria</taxon>
        <taxon>Bacillati</taxon>
        <taxon>Actinomycetota</taxon>
        <taxon>Actinomycetes</taxon>
        <taxon>Streptosporangiales</taxon>
        <taxon>Nocardiopsidaceae</taxon>
        <taxon>Haloactinospora</taxon>
    </lineage>
</organism>
<feature type="transmembrane region" description="Helical" evidence="7">
    <location>
        <begin position="470"/>
        <end position="491"/>
    </location>
</feature>
<feature type="transmembrane region" description="Helical" evidence="7">
    <location>
        <begin position="260"/>
        <end position="279"/>
    </location>
</feature>
<feature type="transmembrane region" description="Helical" evidence="7">
    <location>
        <begin position="441"/>
        <end position="458"/>
    </location>
</feature>
<proteinExistence type="predicted"/>
<keyword evidence="6 7" id="KW-0472">Membrane</keyword>
<sequence length="560" mass="57886">MGTPVTGMATPLNEATAFQFVDEADHHVAVQPHGIGQLLLGLAVAFRQLGQHAELFGIQAQRLEAFGETLGCMRSELGQQKTGVVSELHSRTIGGFVHTPYSTHQILSSIVTVMSESFLVGGASTKHHSPWVLVAGVGSAVFMAALDASIVTVALPHIEDELHTTTSTAEWVVLGYVLPLIALGIPVGRWLDRVGKRLPMTASGVAFAAASVGAGLAPGIGWLIAARCVQGAFGSVLFALAAPLVTTTVPATVRGRAMSVIATLGALGGVAGPPLGGLLVDTLGWPWIFYVNVPVCLMVSAIALTRVPLRSPDRHWVVETALLGGSAAVIMLALSRAAEVGPQWLSLAAVAVPLLWVWKRSETSRPVLDLLAIPGIGASYTAVTATSASLLLVQFLVPYYLRQELNATAQTVGLTLLAATLAMGLLGPVGGVLADRWGTRRVAVTGTSLLTLGPALLAPLDPEWETPDLAWRLLLVGSGIGLFNAPASLLGTATGSINTARQLGIGLGPALATLIWATFGHTPAGMRATIAAAAVASALVTFAMLRSRAAETDAAAPPQQ</sequence>
<comment type="caution">
    <text evidence="9">The sequence shown here is derived from an EMBL/GenBank/DDBJ whole genome shotgun (WGS) entry which is preliminary data.</text>
</comment>
<feature type="transmembrane region" description="Helical" evidence="7">
    <location>
        <begin position="203"/>
        <end position="225"/>
    </location>
</feature>
<keyword evidence="5 7" id="KW-1133">Transmembrane helix</keyword>
<evidence type="ECO:0000256" key="7">
    <source>
        <dbReference type="SAM" id="Phobius"/>
    </source>
</evidence>
<dbReference type="PRINTS" id="PR01036">
    <property type="entry name" value="TCRTETB"/>
</dbReference>
<keyword evidence="3" id="KW-1003">Cell membrane</keyword>
<protein>
    <submittedName>
        <fullName evidence="9">Putative MFS family arabinose efflux permease</fullName>
    </submittedName>
</protein>
<dbReference type="Proteomes" id="UP000317422">
    <property type="component" value="Unassembled WGS sequence"/>
</dbReference>
<reference evidence="9 10" key="1">
    <citation type="submission" date="2019-06" db="EMBL/GenBank/DDBJ databases">
        <title>Sequencing the genomes of 1000 actinobacteria strains.</title>
        <authorList>
            <person name="Klenk H.-P."/>
        </authorList>
    </citation>
    <scope>NUCLEOTIDE SEQUENCE [LARGE SCALE GENOMIC DNA]</scope>
    <source>
        <strain evidence="9 10">DSM 45015</strain>
    </source>
</reference>
<evidence type="ECO:0000256" key="5">
    <source>
        <dbReference type="ARBA" id="ARBA00022989"/>
    </source>
</evidence>
<dbReference type="InterPro" id="IPR020846">
    <property type="entry name" value="MFS_dom"/>
</dbReference>
<dbReference type="InterPro" id="IPR011701">
    <property type="entry name" value="MFS"/>
</dbReference>
<dbReference type="PANTHER" id="PTHR42718:SF46">
    <property type="entry name" value="BLR6921 PROTEIN"/>
    <property type="match status" value="1"/>
</dbReference>